<name>A0A645JR82_9ZZZZ</name>
<protein>
    <submittedName>
        <fullName evidence="1">Uncharacterized protein</fullName>
    </submittedName>
</protein>
<reference evidence="1" key="1">
    <citation type="submission" date="2019-08" db="EMBL/GenBank/DDBJ databases">
        <authorList>
            <person name="Kucharzyk K."/>
            <person name="Murdoch R.W."/>
            <person name="Higgins S."/>
            <person name="Loffler F."/>
        </authorList>
    </citation>
    <scope>NUCLEOTIDE SEQUENCE</scope>
</reference>
<dbReference type="AlphaFoldDB" id="A0A645JR82"/>
<dbReference type="EMBL" id="VSSQ01139369">
    <property type="protein sequence ID" value="MPN61993.1"/>
    <property type="molecule type" value="Genomic_DNA"/>
</dbReference>
<sequence>MRWQFGFVYLRGNGRRYDGRTEPVASIVLNDKHRAHAALLAPDNGAQVGIIYVASFDVRIHKVHTPPEESLRAFAPPVSFSHATAEFILCKRIKFRMSPPRISYAGGGPSVFSPFSL</sequence>
<accession>A0A645JR82</accession>
<evidence type="ECO:0000313" key="1">
    <source>
        <dbReference type="EMBL" id="MPN61993.1"/>
    </source>
</evidence>
<organism evidence="1">
    <name type="scientific">bioreactor metagenome</name>
    <dbReference type="NCBI Taxonomy" id="1076179"/>
    <lineage>
        <taxon>unclassified sequences</taxon>
        <taxon>metagenomes</taxon>
        <taxon>ecological metagenomes</taxon>
    </lineage>
</organism>
<proteinExistence type="predicted"/>
<gene>
    <name evidence="1" type="ORF">SDC9_209739</name>
</gene>
<comment type="caution">
    <text evidence="1">The sequence shown here is derived from an EMBL/GenBank/DDBJ whole genome shotgun (WGS) entry which is preliminary data.</text>
</comment>